<reference evidence="4" key="1">
    <citation type="submission" date="2003-08" db="EMBL/GenBank/DDBJ databases">
        <authorList>
            <person name="Birren B."/>
            <person name="Nusbaum C."/>
            <person name="Abebe A."/>
            <person name="Abouelleil A."/>
            <person name="Adekoya E."/>
            <person name="Ait-zahra M."/>
            <person name="Allen N."/>
            <person name="Allen T."/>
            <person name="An P."/>
            <person name="Anderson M."/>
            <person name="Anderson S."/>
            <person name="Arachchi H."/>
            <person name="Armbruster J."/>
            <person name="Bachantsang P."/>
            <person name="Baldwin J."/>
            <person name="Barry A."/>
            <person name="Bayul T."/>
            <person name="Blitshsteyn B."/>
            <person name="Bloom T."/>
            <person name="Blye J."/>
            <person name="Boguslavskiy L."/>
            <person name="Borowsky M."/>
            <person name="Boukhgalter B."/>
            <person name="Brunache A."/>
            <person name="Butler J."/>
            <person name="Calixte N."/>
            <person name="Calvo S."/>
            <person name="Camarata J."/>
            <person name="Campo K."/>
            <person name="Chang J."/>
            <person name="Cheshatsang Y."/>
            <person name="Citroen M."/>
            <person name="Collymore A."/>
            <person name="Considine T."/>
            <person name="Cook A."/>
            <person name="Cooke P."/>
            <person name="Corum B."/>
            <person name="Cuomo C."/>
            <person name="David R."/>
            <person name="Dawoe T."/>
            <person name="Degray S."/>
            <person name="Dodge S."/>
            <person name="Dooley K."/>
            <person name="Dorje P."/>
            <person name="Dorjee K."/>
            <person name="Dorris L."/>
            <person name="Duffey N."/>
            <person name="Dupes A."/>
            <person name="Elkins T."/>
            <person name="Engels R."/>
            <person name="Erickson J."/>
            <person name="Farina A."/>
            <person name="Faro S."/>
            <person name="Ferreira P."/>
            <person name="Fischer H."/>
            <person name="Fitzgerald M."/>
            <person name="Foley K."/>
            <person name="Gage D."/>
            <person name="Galagan J."/>
            <person name="Gearin G."/>
            <person name="Gnerre S."/>
            <person name="Gnirke A."/>
            <person name="Goyette A."/>
            <person name="Graham J."/>
            <person name="Grandbois E."/>
            <person name="Gyaltsen K."/>
            <person name="Hafez N."/>
            <person name="Hagopian D."/>
            <person name="Hagos B."/>
            <person name="Hall J."/>
            <person name="Hatcher B."/>
            <person name="Heller A."/>
            <person name="Higgins H."/>
            <person name="Honan T."/>
            <person name="Horn A."/>
            <person name="Houde N."/>
            <person name="Hughes L."/>
            <person name="Hulme W."/>
            <person name="Husby E."/>
            <person name="Iliev I."/>
            <person name="Jaffe D."/>
            <person name="Jones C."/>
            <person name="Kamal M."/>
            <person name="Kamat A."/>
            <person name="Kamvysselis M."/>
            <person name="Karlsson E."/>
            <person name="Kells C."/>
            <person name="Kieu A."/>
            <person name="Kisner P."/>
            <person name="Kodira C."/>
            <person name="Kulbokas E."/>
            <person name="Labutti K."/>
            <person name="Lama D."/>
            <person name="Landers T."/>
            <person name="Leger J."/>
            <person name="Levine S."/>
            <person name="Lewis D."/>
            <person name="Lewis T."/>
            <person name="Lindblad-toh K."/>
            <person name="Liu X."/>
            <person name="Lokyitsang T."/>
            <person name="Lokyitsang Y."/>
            <person name="Lucien O."/>
            <person name="Lui A."/>
            <person name="Ma L.J."/>
            <person name="Mabbitt R."/>
            <person name="Macdonald J."/>
            <person name="Maclean C."/>
            <person name="Major J."/>
            <person name="Manning J."/>
            <person name="Marabella R."/>
            <person name="Maru K."/>
            <person name="Matthews C."/>
            <person name="Mauceli E."/>
            <person name="Mccarthy M."/>
            <person name="Mcdonough S."/>
            <person name="Mcghee T."/>
            <person name="Meldrim J."/>
            <person name="Meneus L."/>
            <person name="Mesirov J."/>
            <person name="Mihalev A."/>
            <person name="Mihova T."/>
            <person name="Mikkelsen T."/>
            <person name="Mlenga V."/>
            <person name="Moru K."/>
            <person name="Mozes J."/>
            <person name="Mulrain L."/>
            <person name="Munson G."/>
            <person name="Naylor J."/>
            <person name="Newes C."/>
            <person name="Nguyen C."/>
            <person name="Nguyen N."/>
            <person name="Nguyen T."/>
            <person name="Nicol R."/>
            <person name="Nielsen C."/>
            <person name="Nizzari M."/>
            <person name="Norbu C."/>
            <person name="Norbu N."/>
            <person name="O'donnell P."/>
            <person name="Okoawo O."/>
            <person name="O'leary S."/>
            <person name="Omotosho B."/>
            <person name="O'neill K."/>
            <person name="Osman S."/>
            <person name="Parker S."/>
            <person name="Perrin D."/>
            <person name="Phunkhang P."/>
            <person name="Piqani B."/>
            <person name="Purcell S."/>
            <person name="Rachupka T."/>
            <person name="Ramasamy U."/>
            <person name="Rameau R."/>
            <person name="Ray V."/>
            <person name="Raymond C."/>
            <person name="Retta R."/>
            <person name="Richardson S."/>
            <person name="Rise C."/>
            <person name="Rodriguez J."/>
            <person name="Rogers J."/>
            <person name="Rogov P."/>
            <person name="Rutman M."/>
            <person name="Schupbach R."/>
            <person name="Seaman C."/>
            <person name="Settipalli S."/>
            <person name="Sharpe T."/>
            <person name="Sheridan J."/>
            <person name="Sherpa N."/>
            <person name="Shi J."/>
            <person name="Smirnov S."/>
            <person name="Smith C."/>
            <person name="Sougnez C."/>
            <person name="Spencer B."/>
            <person name="Stalker J."/>
            <person name="Stange-thomann N."/>
            <person name="Stavropoulos S."/>
            <person name="Stetson K."/>
            <person name="Stone C."/>
            <person name="Stone S."/>
            <person name="Stubbs M."/>
            <person name="Talamas J."/>
            <person name="Tchuinga P."/>
            <person name="Tenzing P."/>
            <person name="Tesfaye S."/>
            <person name="Theodore J."/>
            <person name="Thoulutsang Y."/>
            <person name="Topham K."/>
            <person name="Towey S."/>
            <person name="Tsamla T."/>
            <person name="Tsomo N."/>
            <person name="Vallee D."/>
            <person name="Vassiliev H."/>
            <person name="Venkataraman V."/>
            <person name="Vinson J."/>
            <person name="Vo A."/>
            <person name="Wade C."/>
            <person name="Wang S."/>
            <person name="Wangchuk T."/>
            <person name="Wangdi T."/>
            <person name="Whittaker C."/>
            <person name="Wilkinson J."/>
            <person name="Wu Y."/>
            <person name="Wyman D."/>
            <person name="Yadav S."/>
            <person name="Yang S."/>
            <person name="Yang X."/>
            <person name="Yeager S."/>
            <person name="Yee E."/>
            <person name="Young G."/>
            <person name="Zainoun J."/>
            <person name="Zembeck L."/>
            <person name="Zimmer A."/>
            <person name="Zody M."/>
            <person name="Lander E."/>
        </authorList>
    </citation>
    <scope>NUCLEOTIDE SEQUENCE [LARGE SCALE GENOMIC DNA]</scope>
</reference>
<accession>H2Z6H6</accession>
<dbReference type="AlphaFoldDB" id="H2Z6H6"/>
<dbReference type="Pfam" id="PF19036">
    <property type="entry name" value="Fuz_longin_1"/>
    <property type="match status" value="1"/>
</dbReference>
<reference evidence="3" key="2">
    <citation type="submission" date="2025-08" db="UniProtKB">
        <authorList>
            <consortium name="Ensembl"/>
        </authorList>
    </citation>
    <scope>IDENTIFICATION</scope>
</reference>
<sequence>MAEHILCVTASGGIPLLTRTKPGCSPLSFPVVGALNGVHMFASNRDVNLLSTISENHRIVWKVFQDSIVLIAIVPSVDLKMKGRENVTEENDSDPSEPLSRHSSSTITDAHVSRLLDNVFHSLVLLTGLEELTNIRNVDRLKKDLR</sequence>
<evidence type="ECO:0000259" key="2">
    <source>
        <dbReference type="Pfam" id="PF19036"/>
    </source>
</evidence>
<reference evidence="3" key="3">
    <citation type="submission" date="2025-09" db="UniProtKB">
        <authorList>
            <consortium name="Ensembl"/>
        </authorList>
    </citation>
    <scope>IDENTIFICATION</scope>
</reference>
<dbReference type="GO" id="GO:1905515">
    <property type="term" value="P:non-motile cilium assembly"/>
    <property type="evidence" value="ECO:0007669"/>
    <property type="project" value="TreeGrafter"/>
</dbReference>
<dbReference type="InterPro" id="IPR043972">
    <property type="entry name" value="FUZ/MON1/HPS1_longin_1"/>
</dbReference>
<feature type="region of interest" description="Disordered" evidence="1">
    <location>
        <begin position="85"/>
        <end position="104"/>
    </location>
</feature>
<dbReference type="PANTHER" id="PTHR13559:SF1">
    <property type="entry name" value="PROTEIN FUZZY HOMOLOG"/>
    <property type="match status" value="1"/>
</dbReference>
<proteinExistence type="predicted"/>
<dbReference type="GeneTree" id="ENSGT00390000010727"/>
<organism evidence="3 4">
    <name type="scientific">Ciona savignyi</name>
    <name type="common">Pacific transparent sea squirt</name>
    <dbReference type="NCBI Taxonomy" id="51511"/>
    <lineage>
        <taxon>Eukaryota</taxon>
        <taxon>Metazoa</taxon>
        <taxon>Chordata</taxon>
        <taxon>Tunicata</taxon>
        <taxon>Ascidiacea</taxon>
        <taxon>Phlebobranchia</taxon>
        <taxon>Cionidae</taxon>
        <taxon>Ciona</taxon>
    </lineage>
</organism>
<dbReference type="PANTHER" id="PTHR13559">
    <property type="entry name" value="INTRACELLULAR TRAFFIC PROTEIN-RELATED"/>
    <property type="match status" value="1"/>
</dbReference>
<dbReference type="GO" id="GO:0016192">
    <property type="term" value="P:vesicle-mediated transport"/>
    <property type="evidence" value="ECO:0007669"/>
    <property type="project" value="InterPro"/>
</dbReference>
<feature type="domain" description="FUZ/MON1/HPS1 first Longin" evidence="2">
    <location>
        <begin position="4"/>
        <end position="74"/>
    </location>
</feature>
<dbReference type="Proteomes" id="UP000007875">
    <property type="component" value="Unassembled WGS sequence"/>
</dbReference>
<name>H2Z6H6_CIOSA</name>
<dbReference type="Ensembl" id="ENSCSAVT00000013337.1">
    <property type="protein sequence ID" value="ENSCSAVP00000013188.1"/>
    <property type="gene ID" value="ENSCSAVG00000007742.1"/>
</dbReference>
<protein>
    <recommendedName>
        <fullName evidence="2">FUZ/MON1/HPS1 first Longin domain-containing protein</fullName>
    </recommendedName>
</protein>
<dbReference type="InterPro" id="IPR026069">
    <property type="entry name" value="Fuzzy"/>
</dbReference>
<dbReference type="HOGENOM" id="CLU_1919421_0_0_1"/>
<keyword evidence="4" id="KW-1185">Reference proteome</keyword>
<evidence type="ECO:0000313" key="3">
    <source>
        <dbReference type="Ensembl" id="ENSCSAVP00000013188.1"/>
    </source>
</evidence>
<evidence type="ECO:0000313" key="4">
    <source>
        <dbReference type="Proteomes" id="UP000007875"/>
    </source>
</evidence>
<evidence type="ECO:0000256" key="1">
    <source>
        <dbReference type="SAM" id="MobiDB-lite"/>
    </source>
</evidence>